<dbReference type="PIRSF" id="PIRSF002419">
    <property type="entry name" value="Tetraspanin"/>
    <property type="match status" value="1"/>
</dbReference>
<evidence type="ECO:0000313" key="8">
    <source>
        <dbReference type="EMBL" id="CAB3378950.1"/>
    </source>
</evidence>
<accession>A0A8S1DEM6</accession>
<reference evidence="8 9" key="1">
    <citation type="submission" date="2020-04" db="EMBL/GenBank/DDBJ databases">
        <authorList>
            <person name="Alioto T."/>
            <person name="Alioto T."/>
            <person name="Gomez Garrido J."/>
        </authorList>
    </citation>
    <scope>NUCLEOTIDE SEQUENCE [LARGE SCALE GENOMIC DNA]</scope>
</reference>
<keyword evidence="3 7" id="KW-0812">Transmembrane</keyword>
<comment type="similarity">
    <text evidence="2 7">Belongs to the tetraspanin (TM4SF) family.</text>
</comment>
<comment type="subcellular location">
    <subcellularLocation>
        <location evidence="1 7">Membrane</location>
        <topology evidence="1 7">Multi-pass membrane protein</topology>
    </subcellularLocation>
</comment>
<dbReference type="InterPro" id="IPR000301">
    <property type="entry name" value="Tetraspanin_animals"/>
</dbReference>
<organism evidence="8 9">
    <name type="scientific">Cloeon dipterum</name>
    <dbReference type="NCBI Taxonomy" id="197152"/>
    <lineage>
        <taxon>Eukaryota</taxon>
        <taxon>Metazoa</taxon>
        <taxon>Ecdysozoa</taxon>
        <taxon>Arthropoda</taxon>
        <taxon>Hexapoda</taxon>
        <taxon>Insecta</taxon>
        <taxon>Pterygota</taxon>
        <taxon>Palaeoptera</taxon>
        <taxon>Ephemeroptera</taxon>
        <taxon>Pisciforma</taxon>
        <taxon>Baetidae</taxon>
        <taxon>Cloeon</taxon>
    </lineage>
</organism>
<dbReference type="InterPro" id="IPR008952">
    <property type="entry name" value="Tetraspanin_EC2_sf"/>
</dbReference>
<dbReference type="Gene3D" id="1.10.1450.10">
    <property type="entry name" value="Tetraspanin"/>
    <property type="match status" value="1"/>
</dbReference>
<dbReference type="GO" id="GO:0005886">
    <property type="term" value="C:plasma membrane"/>
    <property type="evidence" value="ECO:0007669"/>
    <property type="project" value="TreeGrafter"/>
</dbReference>
<feature type="transmembrane region" description="Helical" evidence="7">
    <location>
        <begin position="203"/>
        <end position="226"/>
    </location>
</feature>
<feature type="disulfide bond" evidence="6">
    <location>
        <begin position="148"/>
        <end position="170"/>
    </location>
</feature>
<evidence type="ECO:0000256" key="4">
    <source>
        <dbReference type="ARBA" id="ARBA00022989"/>
    </source>
</evidence>
<name>A0A8S1DEM6_9INSE</name>
<keyword evidence="6" id="KW-1015">Disulfide bond</keyword>
<dbReference type="InterPro" id="IPR018499">
    <property type="entry name" value="Tetraspanin/Peripherin"/>
</dbReference>
<dbReference type="OrthoDB" id="5982705at2759"/>
<evidence type="ECO:0000256" key="2">
    <source>
        <dbReference type="ARBA" id="ARBA00006840"/>
    </source>
</evidence>
<keyword evidence="5 7" id="KW-0472">Membrane</keyword>
<evidence type="ECO:0000313" key="9">
    <source>
        <dbReference type="Proteomes" id="UP000494165"/>
    </source>
</evidence>
<evidence type="ECO:0000256" key="5">
    <source>
        <dbReference type="ARBA" id="ARBA00023136"/>
    </source>
</evidence>
<dbReference type="AlphaFoldDB" id="A0A8S1DEM6"/>
<dbReference type="Proteomes" id="UP000494165">
    <property type="component" value="Unassembled WGS sequence"/>
</dbReference>
<dbReference type="PANTHER" id="PTHR19282">
    <property type="entry name" value="TETRASPANIN"/>
    <property type="match status" value="1"/>
</dbReference>
<dbReference type="CDD" id="cd03127">
    <property type="entry name" value="tetraspanin_LEL"/>
    <property type="match status" value="1"/>
</dbReference>
<evidence type="ECO:0000256" key="6">
    <source>
        <dbReference type="PIRSR" id="PIRSR002419-1"/>
    </source>
</evidence>
<dbReference type="EMBL" id="CADEPI010000175">
    <property type="protein sequence ID" value="CAB3378950.1"/>
    <property type="molecule type" value="Genomic_DNA"/>
</dbReference>
<gene>
    <name evidence="8" type="ORF">CLODIP_2_CD07764</name>
</gene>
<evidence type="ECO:0000256" key="7">
    <source>
        <dbReference type="RuleBase" id="RU361218"/>
    </source>
</evidence>
<keyword evidence="9" id="KW-1185">Reference proteome</keyword>
<feature type="transmembrane region" description="Helical" evidence="7">
    <location>
        <begin position="81"/>
        <end position="105"/>
    </location>
</feature>
<dbReference type="SUPFAM" id="SSF48652">
    <property type="entry name" value="Tetraspanin"/>
    <property type="match status" value="1"/>
</dbReference>
<protein>
    <recommendedName>
        <fullName evidence="7">Tetraspanin</fullName>
    </recommendedName>
</protein>
<evidence type="ECO:0000256" key="1">
    <source>
        <dbReference type="ARBA" id="ARBA00004141"/>
    </source>
</evidence>
<proteinExistence type="inferred from homology"/>
<dbReference type="PANTHER" id="PTHR19282:SF456">
    <property type="entry name" value="CD63 MOLECULE"/>
    <property type="match status" value="1"/>
</dbReference>
<feature type="transmembrane region" description="Helical" evidence="7">
    <location>
        <begin position="12"/>
        <end position="33"/>
    </location>
</feature>
<feature type="transmembrane region" description="Helical" evidence="7">
    <location>
        <begin position="53"/>
        <end position="74"/>
    </location>
</feature>
<evidence type="ECO:0000256" key="3">
    <source>
        <dbReference type="ARBA" id="ARBA00022692"/>
    </source>
</evidence>
<dbReference type="Pfam" id="PF00335">
    <property type="entry name" value="Tetraspanin"/>
    <property type="match status" value="1"/>
</dbReference>
<sequence>MGCGTTTIKYLLFIFNLIFCLGGLVILVLGAVIQWNINFYEATLSEKVTVPAIVLIVVGSIIFITALLGCCGVLQESHCMITTFAVILIILFLIQIVGGALAFAFQDEFNEFLRTGLKNSMKEYNQPNAEGEIARQYWDTIQTEFKCCGVDGPTDWTTTLSNNGIPPASCGCDELFGNGCLVGIYTKGCYQKLSQWLKMTQNVLGGVAIGVAAVELIGAVFALYFASSIRRRYGS</sequence>
<dbReference type="PRINTS" id="PR00259">
    <property type="entry name" value="TMFOUR"/>
</dbReference>
<keyword evidence="4 7" id="KW-1133">Transmembrane helix</keyword>
<comment type="caution">
    <text evidence="8">The sequence shown here is derived from an EMBL/GenBank/DDBJ whole genome shotgun (WGS) entry which is preliminary data.</text>
</comment>